<dbReference type="OrthoDB" id="5123492at2"/>
<evidence type="ECO:0008006" key="3">
    <source>
        <dbReference type="Google" id="ProtNLM"/>
    </source>
</evidence>
<gene>
    <name evidence="1" type="ORF">CWI78_04275</name>
</gene>
<reference evidence="2" key="1">
    <citation type="journal article" date="2018" name="Front. Microbiol.">
        <title>Genome-Based Analysis Reveals the Taxonomy and Diversity of the Family Idiomarinaceae.</title>
        <authorList>
            <person name="Liu Y."/>
            <person name="Lai Q."/>
            <person name="Shao Z."/>
        </authorList>
    </citation>
    <scope>NUCLEOTIDE SEQUENCE [LARGE SCALE GENOMIC DNA]</scope>
    <source>
        <strain evidence="2">R22</strain>
    </source>
</reference>
<dbReference type="SUPFAM" id="SSF53756">
    <property type="entry name" value="UDP-Glycosyltransferase/glycogen phosphorylase"/>
    <property type="match status" value="1"/>
</dbReference>
<dbReference type="RefSeq" id="WP_126780596.1">
    <property type="nucleotide sequence ID" value="NZ_PIQC01000003.1"/>
</dbReference>
<organism evidence="1 2">
    <name type="scientific">Idiomarina ramblicola</name>
    <dbReference type="NCBI Taxonomy" id="263724"/>
    <lineage>
        <taxon>Bacteria</taxon>
        <taxon>Pseudomonadati</taxon>
        <taxon>Pseudomonadota</taxon>
        <taxon>Gammaproteobacteria</taxon>
        <taxon>Alteromonadales</taxon>
        <taxon>Idiomarinaceae</taxon>
        <taxon>Idiomarina</taxon>
    </lineage>
</organism>
<proteinExistence type="predicted"/>
<dbReference type="AlphaFoldDB" id="A0A432Z1G6"/>
<dbReference type="Gene3D" id="3.40.50.2000">
    <property type="entry name" value="Glycogen Phosphorylase B"/>
    <property type="match status" value="1"/>
</dbReference>
<evidence type="ECO:0000313" key="1">
    <source>
        <dbReference type="EMBL" id="RUO71738.1"/>
    </source>
</evidence>
<keyword evidence="2" id="KW-1185">Reference proteome</keyword>
<protein>
    <recommendedName>
        <fullName evidence="3">Glycosyltransferase family 1 protein</fullName>
    </recommendedName>
</protein>
<dbReference type="Proteomes" id="UP000288058">
    <property type="component" value="Unassembled WGS sequence"/>
</dbReference>
<sequence>MVHKHVTKRRILFVAGNKNSAKFLSDPAFIYRCQNPALALSEQGHDVKCIHYKDLSQQKNPADLIIFHRPCFRDFKTRWLLANELKKRRKLGTVLIADFDDLVFDPAFAEFSPGVINGYVSLQQTQKNFTQHAKTLSYFDGITVSTQPLKTFASKLFNTDNIFWLPNSPHFLWQDKAPAVTNSDTFDICYLPGTRSHDKDFALITEPLADFLTEHHDARLKITGVLDKERFPDHLKGLSQQILWQEKQPYDNYWRVVNSGHLHLAPLQDTVFNRCKSALKAIEANFFNRPVIASPIPDMRRFSKPGVKLAETANDWFQQLKSGYQDGEQTDALREQVFAYYTPEQHAKDLISCYEKNVL</sequence>
<evidence type="ECO:0000313" key="2">
    <source>
        <dbReference type="Proteomes" id="UP000288058"/>
    </source>
</evidence>
<comment type="caution">
    <text evidence="1">The sequence shown here is derived from an EMBL/GenBank/DDBJ whole genome shotgun (WGS) entry which is preliminary data.</text>
</comment>
<name>A0A432Z1G6_9GAMM</name>
<accession>A0A432Z1G6</accession>
<dbReference type="EMBL" id="PIQC01000003">
    <property type="protein sequence ID" value="RUO71738.1"/>
    <property type="molecule type" value="Genomic_DNA"/>
</dbReference>